<gene>
    <name evidence="2" type="ORF">ASIM_LOCUS6478</name>
</gene>
<dbReference type="EMBL" id="UYRR01014092">
    <property type="protein sequence ID" value="VDK27101.1"/>
    <property type="molecule type" value="Genomic_DNA"/>
</dbReference>
<protein>
    <submittedName>
        <fullName evidence="4">RGS domain-containing protein</fullName>
    </submittedName>
</protein>
<reference evidence="4" key="1">
    <citation type="submission" date="2017-02" db="UniProtKB">
        <authorList>
            <consortium name="WormBaseParasite"/>
        </authorList>
    </citation>
    <scope>IDENTIFICATION</scope>
</reference>
<evidence type="ECO:0000256" key="1">
    <source>
        <dbReference type="SAM" id="MobiDB-lite"/>
    </source>
</evidence>
<dbReference type="AlphaFoldDB" id="A0A0M3JGE6"/>
<evidence type="ECO:0000313" key="2">
    <source>
        <dbReference type="EMBL" id="VDK27101.1"/>
    </source>
</evidence>
<sequence>MLSLASSQTKLSGANTGSQNHAVIGTNTQATYHVYPQRRPIAFSRNDKTLLMQMKQAVHDNLNPFLGICFNEKEELLVFWKFCARYQ</sequence>
<reference evidence="2 3" key="2">
    <citation type="submission" date="2018-11" db="EMBL/GenBank/DDBJ databases">
        <authorList>
            <consortium name="Pathogen Informatics"/>
        </authorList>
    </citation>
    <scope>NUCLEOTIDE SEQUENCE [LARGE SCALE GENOMIC DNA]</scope>
</reference>
<dbReference type="Proteomes" id="UP000267096">
    <property type="component" value="Unassembled WGS sequence"/>
</dbReference>
<name>A0A0M3JGE6_ANISI</name>
<accession>A0A0M3JGE6</accession>
<evidence type="ECO:0000313" key="4">
    <source>
        <dbReference type="WBParaSite" id="ASIM_0000670101-mRNA-1"/>
    </source>
</evidence>
<dbReference type="WBParaSite" id="ASIM_0000670101-mRNA-1">
    <property type="protein sequence ID" value="ASIM_0000670101-mRNA-1"/>
    <property type="gene ID" value="ASIM_0000670101"/>
</dbReference>
<organism evidence="4">
    <name type="scientific">Anisakis simplex</name>
    <name type="common">Herring worm</name>
    <dbReference type="NCBI Taxonomy" id="6269"/>
    <lineage>
        <taxon>Eukaryota</taxon>
        <taxon>Metazoa</taxon>
        <taxon>Ecdysozoa</taxon>
        <taxon>Nematoda</taxon>
        <taxon>Chromadorea</taxon>
        <taxon>Rhabditida</taxon>
        <taxon>Spirurina</taxon>
        <taxon>Ascaridomorpha</taxon>
        <taxon>Ascaridoidea</taxon>
        <taxon>Anisakidae</taxon>
        <taxon>Anisakis</taxon>
        <taxon>Anisakis simplex complex</taxon>
    </lineage>
</organism>
<proteinExistence type="predicted"/>
<dbReference type="OrthoDB" id="1890790at2759"/>
<keyword evidence="3" id="KW-1185">Reference proteome</keyword>
<evidence type="ECO:0000313" key="3">
    <source>
        <dbReference type="Proteomes" id="UP000267096"/>
    </source>
</evidence>
<feature type="region of interest" description="Disordered" evidence="1">
    <location>
        <begin position="1"/>
        <end position="22"/>
    </location>
</feature>